<keyword evidence="1" id="KW-0472">Membrane</keyword>
<dbReference type="EMBL" id="GBRH01282958">
    <property type="protein sequence ID" value="JAD14937.1"/>
    <property type="molecule type" value="Transcribed_RNA"/>
</dbReference>
<evidence type="ECO:0000313" key="2">
    <source>
        <dbReference type="EMBL" id="JAD14937.1"/>
    </source>
</evidence>
<dbReference type="AlphaFoldDB" id="A0A0A8XT81"/>
<organism evidence="2">
    <name type="scientific">Arundo donax</name>
    <name type="common">Giant reed</name>
    <name type="synonym">Donax arundinaceus</name>
    <dbReference type="NCBI Taxonomy" id="35708"/>
    <lineage>
        <taxon>Eukaryota</taxon>
        <taxon>Viridiplantae</taxon>
        <taxon>Streptophyta</taxon>
        <taxon>Embryophyta</taxon>
        <taxon>Tracheophyta</taxon>
        <taxon>Spermatophyta</taxon>
        <taxon>Magnoliopsida</taxon>
        <taxon>Liliopsida</taxon>
        <taxon>Poales</taxon>
        <taxon>Poaceae</taxon>
        <taxon>PACMAD clade</taxon>
        <taxon>Arundinoideae</taxon>
        <taxon>Arundineae</taxon>
        <taxon>Arundo</taxon>
    </lineage>
</organism>
<reference evidence="2" key="2">
    <citation type="journal article" date="2015" name="Data Brief">
        <title>Shoot transcriptome of the giant reed, Arundo donax.</title>
        <authorList>
            <person name="Barrero R.A."/>
            <person name="Guerrero F.D."/>
            <person name="Moolhuijzen P."/>
            <person name="Goolsby J.A."/>
            <person name="Tidwell J."/>
            <person name="Bellgard S.E."/>
            <person name="Bellgard M.I."/>
        </authorList>
    </citation>
    <scope>NUCLEOTIDE SEQUENCE</scope>
    <source>
        <tissue evidence="2">Shoot tissue taken approximately 20 cm above the soil surface</tissue>
    </source>
</reference>
<proteinExistence type="predicted"/>
<name>A0A0A8XT81_ARUDO</name>
<evidence type="ECO:0000256" key="1">
    <source>
        <dbReference type="SAM" id="Phobius"/>
    </source>
</evidence>
<keyword evidence="1" id="KW-1133">Transmembrane helix</keyword>
<keyword evidence="1" id="KW-0812">Transmembrane</keyword>
<sequence>MLNFHCNCTGPCLISIPCVISVAICLCWRELFVRHRRASM</sequence>
<protein>
    <submittedName>
        <fullName evidence="2">Uncharacterized protein</fullName>
    </submittedName>
</protein>
<accession>A0A0A8XT81</accession>
<feature type="transmembrane region" description="Helical" evidence="1">
    <location>
        <begin position="12"/>
        <end position="32"/>
    </location>
</feature>
<reference evidence="2" key="1">
    <citation type="submission" date="2014-09" db="EMBL/GenBank/DDBJ databases">
        <authorList>
            <person name="Magalhaes I.L.F."/>
            <person name="Oliveira U."/>
            <person name="Santos F.R."/>
            <person name="Vidigal T.H.D.A."/>
            <person name="Brescovit A.D."/>
            <person name="Santos A.J."/>
        </authorList>
    </citation>
    <scope>NUCLEOTIDE SEQUENCE</scope>
    <source>
        <tissue evidence="2">Shoot tissue taken approximately 20 cm above the soil surface</tissue>
    </source>
</reference>